<evidence type="ECO:0000313" key="2">
    <source>
        <dbReference type="Proteomes" id="UP001216139"/>
    </source>
</evidence>
<keyword evidence="2" id="KW-1185">Reference proteome</keyword>
<dbReference type="RefSeq" id="WP_273631284.1">
    <property type="nucleotide sequence ID" value="NZ_CP117167.1"/>
</dbReference>
<sequence length="159" mass="16774">MSELLLAKDGQVYTGYDSLAGPQFCTPTFIGCSACIGANVVGGSVVLTVSVNTPFGGVTKSFQIGSGGSFTWQPFSKFKVVISINNFSEQGGSFSFDAGIQVCIDVPFLGWKCAGYSYHFSIPGSHLLKAAAEPSDADLTNQLILQLLLAKETNTCNCH</sequence>
<dbReference type="EMBL" id="CP117167">
    <property type="protein sequence ID" value="WCT13010.1"/>
    <property type="molecule type" value="Genomic_DNA"/>
</dbReference>
<name>A0ABY7T951_9SPHI</name>
<proteinExistence type="predicted"/>
<dbReference type="Proteomes" id="UP001216139">
    <property type="component" value="Chromosome"/>
</dbReference>
<organism evidence="1 2">
    <name type="scientific">Mucilaginibacter jinjuensis</name>
    <dbReference type="NCBI Taxonomy" id="1176721"/>
    <lineage>
        <taxon>Bacteria</taxon>
        <taxon>Pseudomonadati</taxon>
        <taxon>Bacteroidota</taxon>
        <taxon>Sphingobacteriia</taxon>
        <taxon>Sphingobacteriales</taxon>
        <taxon>Sphingobacteriaceae</taxon>
        <taxon>Mucilaginibacter</taxon>
    </lineage>
</organism>
<gene>
    <name evidence="1" type="ORF">PQO05_03560</name>
</gene>
<protein>
    <submittedName>
        <fullName evidence="1">Uncharacterized protein</fullName>
    </submittedName>
</protein>
<evidence type="ECO:0000313" key="1">
    <source>
        <dbReference type="EMBL" id="WCT13010.1"/>
    </source>
</evidence>
<reference evidence="1 2" key="1">
    <citation type="submission" date="2023-02" db="EMBL/GenBank/DDBJ databases">
        <title>Genome sequence of Mucilaginibacter jinjuensis strain KACC 16571.</title>
        <authorList>
            <person name="Kim S."/>
            <person name="Heo J."/>
            <person name="Kwon S.-W."/>
        </authorList>
    </citation>
    <scope>NUCLEOTIDE SEQUENCE [LARGE SCALE GENOMIC DNA]</scope>
    <source>
        <strain evidence="1 2">KACC 16571</strain>
    </source>
</reference>
<accession>A0ABY7T951</accession>